<name>A0A3B0K357_DROGU</name>
<dbReference type="SUPFAM" id="SSF54928">
    <property type="entry name" value="RNA-binding domain, RBD"/>
    <property type="match status" value="1"/>
</dbReference>
<dbReference type="InterPro" id="IPR000504">
    <property type="entry name" value="RRM_dom"/>
</dbReference>
<evidence type="ECO:0000259" key="4">
    <source>
        <dbReference type="PROSITE" id="PS50102"/>
    </source>
</evidence>
<evidence type="ECO:0000256" key="1">
    <source>
        <dbReference type="ARBA" id="ARBA00022884"/>
    </source>
</evidence>
<dbReference type="InterPro" id="IPR012677">
    <property type="entry name" value="Nucleotide-bd_a/b_plait_sf"/>
</dbReference>
<organism evidence="5 6">
    <name type="scientific">Drosophila guanche</name>
    <name type="common">Fruit fly</name>
    <dbReference type="NCBI Taxonomy" id="7266"/>
    <lineage>
        <taxon>Eukaryota</taxon>
        <taxon>Metazoa</taxon>
        <taxon>Ecdysozoa</taxon>
        <taxon>Arthropoda</taxon>
        <taxon>Hexapoda</taxon>
        <taxon>Insecta</taxon>
        <taxon>Pterygota</taxon>
        <taxon>Neoptera</taxon>
        <taxon>Endopterygota</taxon>
        <taxon>Diptera</taxon>
        <taxon>Brachycera</taxon>
        <taxon>Muscomorpha</taxon>
        <taxon>Ephydroidea</taxon>
        <taxon>Drosophilidae</taxon>
        <taxon>Drosophila</taxon>
        <taxon>Sophophora</taxon>
    </lineage>
</organism>
<reference evidence="6" key="1">
    <citation type="submission" date="2018-01" db="EMBL/GenBank/DDBJ databases">
        <authorList>
            <person name="Alioto T."/>
            <person name="Alioto T."/>
        </authorList>
    </citation>
    <scope>NUCLEOTIDE SEQUENCE [LARGE SCALE GENOMIC DNA]</scope>
</reference>
<evidence type="ECO:0000313" key="5">
    <source>
        <dbReference type="EMBL" id="SPP88705.1"/>
    </source>
</evidence>
<evidence type="ECO:0000256" key="3">
    <source>
        <dbReference type="SAM" id="MobiDB-lite"/>
    </source>
</evidence>
<keyword evidence="1 2" id="KW-0694">RNA-binding</keyword>
<dbReference type="PROSITE" id="PS50102">
    <property type="entry name" value="RRM"/>
    <property type="match status" value="1"/>
</dbReference>
<accession>A0A3B0K357</accession>
<dbReference type="OrthoDB" id="6730379at2759"/>
<feature type="region of interest" description="Disordered" evidence="3">
    <location>
        <begin position="218"/>
        <end position="251"/>
    </location>
</feature>
<protein>
    <submittedName>
        <fullName evidence="5">Blast:Probable RNA-binding protein 18</fullName>
    </submittedName>
</protein>
<dbReference type="STRING" id="7266.A0A3B0K357"/>
<sequence>MLPAQVPEQQQQSPGLGLCLGLARNSDASGWEIWIRGSPSKLIAAKMQTQNQANSHSALANYRFQLLKLMQKCGPIEKFDMLFHKGGPMVGQSRGYAFVTFAQVRNHTLTTYATVLTAFPSFHHAQNEGATNALLRLDGTSVGSRSIAVRLAKNIKYDDLQKPKPRIEIPALGTGKREEKISKSEAIRAIEAKLKHLERQTDDNLELNPRDGINANVPFIQRYQFNKDRDNTQRYGKSSAPYHRQQRPKRR</sequence>
<feature type="domain" description="RRM" evidence="4">
    <location>
        <begin position="40"/>
        <end position="154"/>
    </location>
</feature>
<dbReference type="AlphaFoldDB" id="A0A3B0K357"/>
<dbReference type="EMBL" id="OUUW01000015">
    <property type="protein sequence ID" value="SPP88705.1"/>
    <property type="molecule type" value="Genomic_DNA"/>
</dbReference>
<dbReference type="GO" id="GO:0003723">
    <property type="term" value="F:RNA binding"/>
    <property type="evidence" value="ECO:0007669"/>
    <property type="project" value="UniProtKB-UniRule"/>
</dbReference>
<dbReference type="Gene3D" id="3.30.70.330">
    <property type="match status" value="1"/>
</dbReference>
<dbReference type="Proteomes" id="UP000268350">
    <property type="component" value="Unassembled WGS sequence"/>
</dbReference>
<evidence type="ECO:0000256" key="2">
    <source>
        <dbReference type="PROSITE-ProRule" id="PRU00176"/>
    </source>
</evidence>
<gene>
    <name evidence="5" type="ORF">DGUA_6G018971</name>
</gene>
<proteinExistence type="predicted"/>
<keyword evidence="6" id="KW-1185">Reference proteome</keyword>
<dbReference type="InterPro" id="IPR035979">
    <property type="entry name" value="RBD_domain_sf"/>
</dbReference>
<evidence type="ECO:0000313" key="6">
    <source>
        <dbReference type="Proteomes" id="UP000268350"/>
    </source>
</evidence>